<dbReference type="Pfam" id="PF06742">
    <property type="entry name" value="DUF1214"/>
    <property type="match status" value="1"/>
</dbReference>
<feature type="domain" description="DUF1214" evidence="1">
    <location>
        <begin position="61"/>
        <end position="159"/>
    </location>
</feature>
<name>A0A3L7JF15_9HYPH</name>
<evidence type="ECO:0000313" key="2">
    <source>
        <dbReference type="EMBL" id="RLQ89388.1"/>
    </source>
</evidence>
<comment type="caution">
    <text evidence="2">The sequence shown here is derived from an EMBL/GenBank/DDBJ whole genome shotgun (WGS) entry which is preliminary data.</text>
</comment>
<reference evidence="2 3" key="1">
    <citation type="submission" date="2018-10" db="EMBL/GenBank/DDBJ databases">
        <title>Notoacmeibacter sp. M2BS9Y-3-1, whole genome shotgun sequence.</title>
        <authorList>
            <person name="Tuo L."/>
        </authorList>
    </citation>
    <scope>NUCLEOTIDE SEQUENCE [LARGE SCALE GENOMIC DNA]</scope>
    <source>
        <strain evidence="2 3">M2BS9Y-3-1</strain>
    </source>
</reference>
<dbReference type="Gene3D" id="2.60.120.600">
    <property type="entry name" value="Domain of unknown function DUF1214, C-terminal domain"/>
    <property type="match status" value="1"/>
</dbReference>
<accession>A0A3L7JF15</accession>
<evidence type="ECO:0000259" key="1">
    <source>
        <dbReference type="Pfam" id="PF06742"/>
    </source>
</evidence>
<proteinExistence type="predicted"/>
<evidence type="ECO:0000313" key="3">
    <source>
        <dbReference type="Proteomes" id="UP000281094"/>
    </source>
</evidence>
<gene>
    <name evidence="2" type="ORF">D8780_04200</name>
</gene>
<organism evidence="2 3">
    <name type="scientific">Notoacmeibacter ruber</name>
    <dbReference type="NCBI Taxonomy" id="2670375"/>
    <lineage>
        <taxon>Bacteria</taxon>
        <taxon>Pseudomonadati</taxon>
        <taxon>Pseudomonadota</taxon>
        <taxon>Alphaproteobacteria</taxon>
        <taxon>Hyphomicrobiales</taxon>
        <taxon>Notoacmeibacteraceae</taxon>
        <taxon>Notoacmeibacter</taxon>
    </lineage>
</organism>
<dbReference type="Proteomes" id="UP000281094">
    <property type="component" value="Unassembled WGS sequence"/>
</dbReference>
<keyword evidence="3" id="KW-1185">Reference proteome</keyword>
<dbReference type="SUPFAM" id="SSF160935">
    <property type="entry name" value="VPA0735-like"/>
    <property type="match status" value="1"/>
</dbReference>
<dbReference type="PIRSF" id="PIRSF009471">
    <property type="entry name" value="UCP009471"/>
    <property type="match status" value="1"/>
</dbReference>
<protein>
    <submittedName>
        <fullName evidence="2">DUF1214 domain-containing protein</fullName>
    </submittedName>
</protein>
<dbReference type="InterPro" id="IPR037049">
    <property type="entry name" value="DUF1214_C_sf"/>
</dbReference>
<dbReference type="InterPro" id="IPR010621">
    <property type="entry name" value="DUF1214"/>
</dbReference>
<dbReference type="EMBL" id="RCWN01000001">
    <property type="protein sequence ID" value="RLQ89388.1"/>
    <property type="molecule type" value="Genomic_DNA"/>
</dbReference>
<dbReference type="AlphaFoldDB" id="A0A3L7JF15"/>
<dbReference type="InterPro" id="IPR012038">
    <property type="entry name" value="UCP009471"/>
</dbReference>
<sequence>MIALGLGGGSALLALDRADALGALPVGRWVAYPEAGTDKADPYTTARIARNAALPLAPAEGLVFSRRTDEANRPLRPQCQYVLEGRVPSARFWTLRAVDIQSGKLIAKNGREKALHSRALLRQPDGSVRIAIGPSIRSGNWFPVEANRPFRLVLSLYDTPLGSGSSITPLGMPAVKLEEPCDA</sequence>